<sequence length="244" mass="27941">MSIFKMRECDMSRWIPVKALESYEVSLFEQALFIAKGLPAYNRDGKRVIERQDEEDLPIGCVYLTGDLGPFGEGDTIYYRWLDAPDELRDLKFKKDELVAFLTSEQDKPGIKRIIDTLPISSWDSSIVDYKKLLISSQEEISRLRNELETLKQKTNKSSQGTQQLKTDRATQSRQDRAIADWTITVEKAVSLAVTCTRNGKPKSIEQHKNMWRVLWAADNDTLPRSAGFEAFRRGLPDDLKGTS</sequence>
<feature type="region of interest" description="Disordered" evidence="1">
    <location>
        <begin position="153"/>
        <end position="172"/>
    </location>
</feature>
<feature type="compositionally biased region" description="Polar residues" evidence="1">
    <location>
        <begin position="156"/>
        <end position="165"/>
    </location>
</feature>
<dbReference type="STRING" id="573370.DMR_14760"/>
<gene>
    <name evidence="2" type="ordered locus">DMR_14760</name>
</gene>
<dbReference type="KEGG" id="dma:DMR_14760"/>
<dbReference type="AlphaFoldDB" id="C4XNJ2"/>
<evidence type="ECO:0000313" key="3">
    <source>
        <dbReference type="Proteomes" id="UP000009071"/>
    </source>
</evidence>
<dbReference type="HOGENOM" id="CLU_1136613_0_0_7"/>
<reference evidence="2 3" key="1">
    <citation type="journal article" date="2009" name="Genome Res.">
        <title>Whole genome sequence of Desulfovibrio magneticus strain RS-1 revealed common gene clusters in magnetotactic bacteria.</title>
        <authorList>
            <person name="Nakazawa H."/>
            <person name="Arakaki A."/>
            <person name="Narita-Yamada S."/>
            <person name="Yashiro I."/>
            <person name="Jinno K."/>
            <person name="Aoki N."/>
            <person name="Tsuruyama A."/>
            <person name="Okamura Y."/>
            <person name="Tanikawa S."/>
            <person name="Fujita N."/>
            <person name="Takeyama H."/>
            <person name="Matsunaga T."/>
        </authorList>
    </citation>
    <scope>NUCLEOTIDE SEQUENCE [LARGE SCALE GENOMIC DNA]</scope>
    <source>
        <strain evidence="3">ATCC 700980 / DSM 13731 / RS-1</strain>
    </source>
</reference>
<dbReference type="EMBL" id="AP010904">
    <property type="protein sequence ID" value="BAH74967.1"/>
    <property type="molecule type" value="Genomic_DNA"/>
</dbReference>
<proteinExistence type="predicted"/>
<keyword evidence="3" id="KW-1185">Reference proteome</keyword>
<organism evidence="2 3">
    <name type="scientific">Solidesulfovibrio magneticus (strain ATCC 700980 / DSM 13731 / RS-1)</name>
    <name type="common">Desulfovibrio magneticus</name>
    <dbReference type="NCBI Taxonomy" id="573370"/>
    <lineage>
        <taxon>Bacteria</taxon>
        <taxon>Pseudomonadati</taxon>
        <taxon>Thermodesulfobacteriota</taxon>
        <taxon>Desulfovibrionia</taxon>
        <taxon>Desulfovibrionales</taxon>
        <taxon>Desulfovibrionaceae</taxon>
        <taxon>Solidesulfovibrio</taxon>
    </lineage>
</organism>
<accession>C4XNJ2</accession>
<evidence type="ECO:0000256" key="1">
    <source>
        <dbReference type="SAM" id="MobiDB-lite"/>
    </source>
</evidence>
<evidence type="ECO:0000313" key="2">
    <source>
        <dbReference type="EMBL" id="BAH74967.1"/>
    </source>
</evidence>
<protein>
    <submittedName>
        <fullName evidence="2">Uncharacterized protein</fullName>
    </submittedName>
</protein>
<dbReference type="Proteomes" id="UP000009071">
    <property type="component" value="Chromosome"/>
</dbReference>
<name>C4XNJ2_SOLM1</name>